<sequence>MSRVTDPEVLAFIRRTEESYPGDSNQASAAENRRNYDAMCAVFHRPHPAGVTAADRTLGGVPCRIYERSDPVAGTVLFSHGGGFVVGGLDSHDDVCAEICAATGRRVVSVDYRLAPEHVHPAALDDVTAVWRALDGEGPRLACGDSAGGNLTAALCLRMRRLGSRMPDGAVLIYPGLGSDMTAPSFDLNAEAPLLRREDLMAYKGVHAPADSTDPEARPLLARDLTGLPPMLIVTADVDPLRDEGTMWNDALRDAGITSTLRNDAQLVHGHLRARHMSKRAADSFAAVCDWLAR</sequence>
<reference evidence="3 4" key="1">
    <citation type="submission" date="2015-07" db="EMBL/GenBank/DDBJ databases">
        <authorList>
            <person name="Noorani M."/>
        </authorList>
    </citation>
    <scope>NUCLEOTIDE SEQUENCE [LARGE SCALE GENOMIC DNA]</scope>
    <source>
        <strain evidence="3 4">CECT 5088</strain>
    </source>
</reference>
<dbReference type="RefSeq" id="WP_055682109.1">
    <property type="nucleotide sequence ID" value="NZ_CXPG01000014.1"/>
</dbReference>
<dbReference type="SUPFAM" id="SSF53474">
    <property type="entry name" value="alpha/beta-Hydrolases"/>
    <property type="match status" value="1"/>
</dbReference>
<dbReference type="STRING" id="282197.SAMN04488517_101608"/>
<dbReference type="AlphaFoldDB" id="A0A0M6XR40"/>
<keyword evidence="4" id="KW-1185">Reference proteome</keyword>
<evidence type="ECO:0000259" key="2">
    <source>
        <dbReference type="Pfam" id="PF07859"/>
    </source>
</evidence>
<dbReference type="Pfam" id="PF07859">
    <property type="entry name" value="Abhydrolase_3"/>
    <property type="match status" value="1"/>
</dbReference>
<dbReference type="InterPro" id="IPR013094">
    <property type="entry name" value="AB_hydrolase_3"/>
</dbReference>
<dbReference type="InterPro" id="IPR050300">
    <property type="entry name" value="GDXG_lipolytic_enzyme"/>
</dbReference>
<dbReference type="InterPro" id="IPR029058">
    <property type="entry name" value="AB_hydrolase_fold"/>
</dbReference>
<dbReference type="OrthoDB" id="9806180at2"/>
<evidence type="ECO:0000313" key="3">
    <source>
        <dbReference type="EMBL" id="CTQ32673.1"/>
    </source>
</evidence>
<protein>
    <submittedName>
        <fullName evidence="3">Carboxylesterase NlhH</fullName>
        <ecNumber evidence="3">3.1.1.1</ecNumber>
    </submittedName>
</protein>
<dbReference type="Proteomes" id="UP000048908">
    <property type="component" value="Unassembled WGS sequence"/>
</dbReference>
<name>A0A0M6XR40_9RHOB</name>
<dbReference type="PANTHER" id="PTHR48081">
    <property type="entry name" value="AB HYDROLASE SUPERFAMILY PROTEIN C4A8.06C"/>
    <property type="match status" value="1"/>
</dbReference>
<feature type="domain" description="Alpha/beta hydrolase fold-3" evidence="2">
    <location>
        <begin position="76"/>
        <end position="271"/>
    </location>
</feature>
<dbReference type="EMBL" id="CXPG01000014">
    <property type="protein sequence ID" value="CTQ32673.1"/>
    <property type="molecule type" value="Genomic_DNA"/>
</dbReference>
<dbReference type="PANTHER" id="PTHR48081:SF8">
    <property type="entry name" value="ALPHA_BETA HYDROLASE FOLD-3 DOMAIN-CONTAINING PROTEIN-RELATED"/>
    <property type="match status" value="1"/>
</dbReference>
<dbReference type="EC" id="3.1.1.1" evidence="3"/>
<gene>
    <name evidence="3" type="primary">nlhH</name>
    <name evidence="3" type="ORF">JAN5088_01445</name>
</gene>
<keyword evidence="1 3" id="KW-0378">Hydrolase</keyword>
<organism evidence="3 4">
    <name type="scientific">Jannaschia rubra</name>
    <dbReference type="NCBI Taxonomy" id="282197"/>
    <lineage>
        <taxon>Bacteria</taxon>
        <taxon>Pseudomonadati</taxon>
        <taxon>Pseudomonadota</taxon>
        <taxon>Alphaproteobacteria</taxon>
        <taxon>Rhodobacterales</taxon>
        <taxon>Roseobacteraceae</taxon>
        <taxon>Jannaschia</taxon>
    </lineage>
</organism>
<evidence type="ECO:0000313" key="4">
    <source>
        <dbReference type="Proteomes" id="UP000048908"/>
    </source>
</evidence>
<accession>A0A0M6XR40</accession>
<evidence type="ECO:0000256" key="1">
    <source>
        <dbReference type="ARBA" id="ARBA00022801"/>
    </source>
</evidence>
<dbReference type="Gene3D" id="3.40.50.1820">
    <property type="entry name" value="alpha/beta hydrolase"/>
    <property type="match status" value="1"/>
</dbReference>
<dbReference type="GO" id="GO:0106435">
    <property type="term" value="F:carboxylesterase activity"/>
    <property type="evidence" value="ECO:0007669"/>
    <property type="project" value="UniProtKB-EC"/>
</dbReference>
<proteinExistence type="predicted"/>